<dbReference type="PROSITE" id="PS00086">
    <property type="entry name" value="CYTOCHROME_P450"/>
    <property type="match status" value="1"/>
</dbReference>
<accession>A0A367LKX4</accession>
<comment type="caution">
    <text evidence="9">The sequence shown here is derived from an EMBL/GenBank/DDBJ whole genome shotgun (WGS) entry which is preliminary data.</text>
</comment>
<keyword evidence="6 8" id="KW-0503">Monooxygenase</keyword>
<feature type="binding site" description="axial binding residue" evidence="7">
    <location>
        <position position="463"/>
    </location>
    <ligand>
        <name>heme</name>
        <dbReference type="ChEBI" id="CHEBI:30413"/>
    </ligand>
    <ligandPart>
        <name>Fe</name>
        <dbReference type="ChEBI" id="CHEBI:18248"/>
    </ligandPart>
</feature>
<comment type="cofactor">
    <cofactor evidence="1 7">
        <name>heme</name>
        <dbReference type="ChEBI" id="CHEBI:30413"/>
    </cofactor>
</comment>
<evidence type="ECO:0000313" key="9">
    <source>
        <dbReference type="EMBL" id="RCI15085.1"/>
    </source>
</evidence>
<dbReference type="OrthoDB" id="1470350at2759"/>
<evidence type="ECO:0000256" key="3">
    <source>
        <dbReference type="ARBA" id="ARBA00022617"/>
    </source>
</evidence>
<dbReference type="GO" id="GO:0016705">
    <property type="term" value="F:oxidoreductase activity, acting on paired donors, with incorporation or reduction of molecular oxygen"/>
    <property type="evidence" value="ECO:0007669"/>
    <property type="project" value="InterPro"/>
</dbReference>
<dbReference type="STRING" id="1330021.A0A367LKX4"/>
<organism evidence="9 10">
    <name type="scientific">Ophiocordyceps polyrhachis-furcata BCC 54312</name>
    <dbReference type="NCBI Taxonomy" id="1330021"/>
    <lineage>
        <taxon>Eukaryota</taxon>
        <taxon>Fungi</taxon>
        <taxon>Dikarya</taxon>
        <taxon>Ascomycota</taxon>
        <taxon>Pezizomycotina</taxon>
        <taxon>Sordariomycetes</taxon>
        <taxon>Hypocreomycetidae</taxon>
        <taxon>Hypocreales</taxon>
        <taxon>Ophiocordycipitaceae</taxon>
        <taxon>Ophiocordyceps</taxon>
    </lineage>
</organism>
<keyword evidence="10" id="KW-1185">Reference proteome</keyword>
<keyword evidence="5 7" id="KW-0408">Iron</keyword>
<proteinExistence type="inferred from homology"/>
<dbReference type="CDD" id="cd11059">
    <property type="entry name" value="CYP_fungal"/>
    <property type="match status" value="1"/>
</dbReference>
<dbReference type="PRINTS" id="PR00465">
    <property type="entry name" value="EP450IV"/>
</dbReference>
<dbReference type="PANTHER" id="PTHR24305">
    <property type="entry name" value="CYTOCHROME P450"/>
    <property type="match status" value="1"/>
</dbReference>
<dbReference type="GO" id="GO:0005506">
    <property type="term" value="F:iron ion binding"/>
    <property type="evidence" value="ECO:0007669"/>
    <property type="project" value="InterPro"/>
</dbReference>
<evidence type="ECO:0000256" key="6">
    <source>
        <dbReference type="ARBA" id="ARBA00023033"/>
    </source>
</evidence>
<keyword evidence="8" id="KW-0560">Oxidoreductase</keyword>
<evidence type="ECO:0000256" key="8">
    <source>
        <dbReference type="RuleBase" id="RU000461"/>
    </source>
</evidence>
<reference evidence="9 10" key="1">
    <citation type="journal article" date="2015" name="BMC Genomics">
        <title>Insights from the genome of Ophiocordyceps polyrhachis-furcata to pathogenicity and host specificity in insect fungi.</title>
        <authorList>
            <person name="Wichadakul D."/>
            <person name="Kobmoo N."/>
            <person name="Ingsriswang S."/>
            <person name="Tangphatsornruang S."/>
            <person name="Chantasingh D."/>
            <person name="Luangsa-ard J.J."/>
            <person name="Eurwilaichitr L."/>
        </authorList>
    </citation>
    <scope>NUCLEOTIDE SEQUENCE [LARGE SCALE GENOMIC DNA]</scope>
    <source>
        <strain evidence="9 10">BCC 54312</strain>
    </source>
</reference>
<dbReference type="PRINTS" id="PR00385">
    <property type="entry name" value="P450"/>
</dbReference>
<evidence type="ECO:0000256" key="2">
    <source>
        <dbReference type="ARBA" id="ARBA00010617"/>
    </source>
</evidence>
<dbReference type="AlphaFoldDB" id="A0A367LKX4"/>
<name>A0A367LKX4_9HYPO</name>
<dbReference type="EMBL" id="LKCN02000003">
    <property type="protein sequence ID" value="RCI15085.1"/>
    <property type="molecule type" value="Genomic_DNA"/>
</dbReference>
<keyword evidence="3 7" id="KW-0349">Heme</keyword>
<dbReference type="Pfam" id="PF00067">
    <property type="entry name" value="p450"/>
    <property type="match status" value="1"/>
</dbReference>
<dbReference type="PANTHER" id="PTHR24305:SF166">
    <property type="entry name" value="CYTOCHROME P450 12A4, MITOCHONDRIAL-RELATED"/>
    <property type="match status" value="1"/>
</dbReference>
<evidence type="ECO:0000256" key="5">
    <source>
        <dbReference type="ARBA" id="ARBA00023004"/>
    </source>
</evidence>
<evidence type="ECO:0000256" key="4">
    <source>
        <dbReference type="ARBA" id="ARBA00022723"/>
    </source>
</evidence>
<evidence type="ECO:0000256" key="7">
    <source>
        <dbReference type="PIRSR" id="PIRSR602403-1"/>
    </source>
</evidence>
<dbReference type="InterPro" id="IPR017972">
    <property type="entry name" value="Cyt_P450_CS"/>
</dbReference>
<evidence type="ECO:0000256" key="1">
    <source>
        <dbReference type="ARBA" id="ARBA00001971"/>
    </source>
</evidence>
<dbReference type="Proteomes" id="UP000253664">
    <property type="component" value="Unassembled WGS sequence"/>
</dbReference>
<dbReference type="InterPro" id="IPR001128">
    <property type="entry name" value="Cyt_P450"/>
</dbReference>
<dbReference type="GO" id="GO:0004497">
    <property type="term" value="F:monooxygenase activity"/>
    <property type="evidence" value="ECO:0007669"/>
    <property type="project" value="UniProtKB-KW"/>
</dbReference>
<protein>
    <recommendedName>
        <fullName evidence="11">Cytochrome P450 monooxygenase</fullName>
    </recommendedName>
</protein>
<gene>
    <name evidence="9" type="ORF">L249_6658</name>
</gene>
<dbReference type="SUPFAM" id="SSF48264">
    <property type="entry name" value="Cytochrome P450"/>
    <property type="match status" value="1"/>
</dbReference>
<dbReference type="GO" id="GO:0020037">
    <property type="term" value="F:heme binding"/>
    <property type="evidence" value="ECO:0007669"/>
    <property type="project" value="InterPro"/>
</dbReference>
<evidence type="ECO:0000313" key="10">
    <source>
        <dbReference type="Proteomes" id="UP000253664"/>
    </source>
</evidence>
<dbReference type="InterPro" id="IPR036396">
    <property type="entry name" value="Cyt_P450_sf"/>
</dbReference>
<evidence type="ECO:0008006" key="11">
    <source>
        <dbReference type="Google" id="ProtNLM"/>
    </source>
</evidence>
<comment type="similarity">
    <text evidence="2 8">Belongs to the cytochrome P450 family.</text>
</comment>
<dbReference type="InterPro" id="IPR002403">
    <property type="entry name" value="Cyt_P450_E_grp-IV"/>
</dbReference>
<sequence length="518" mass="58671">MLIILLAGLAFAYGLYSYVYFPIFLSPLNRFPTPHWSCSISHLFILRARKQGRENKVLREAHLRCGSVVRVAPDALSVDGVEAVRTVYQRGFDKWPWYSIFNNYGAPCIFSSLGSKEHSQRKRVLSHLYSKTFIQSSPALKAQSRAVLQGRLLPLLRREAVRSDRRGTEMQSILMATTMDLISAFIFGMRVSTNFLECEAYRRHWLNLYLVRHHNHFWPQELPTLTWLCVKLGIRLYPSYVDAANEELRDWNMQLCNKARDYLLSAEKREHSHQPGDEPVVFQALHAAVQEEDGVSIQQLLLPVASETLDQVLAGHETAGIVLTYLTWRLSQDPTLQTRLRAELLGLKPSRAGVDGTLPDVKALDDLPLLHAVVMETLRLHAPIPGPQPRQTPYPSSCIGGVQVQGGVRIAALAHTLHLNEAVYPDPERWHHSRWLDDGRGSETARRDMIRHFWAFGSGGRMCLGSNFAMNGMKLIAALIYSNFHTSIVEDDGMEQTGGYSARPRRNQLFLKLTPVES</sequence>
<dbReference type="Gene3D" id="1.10.630.10">
    <property type="entry name" value="Cytochrome P450"/>
    <property type="match status" value="1"/>
</dbReference>
<keyword evidence="4 7" id="KW-0479">Metal-binding</keyword>
<dbReference type="InterPro" id="IPR050121">
    <property type="entry name" value="Cytochrome_P450_monoxygenase"/>
</dbReference>